<dbReference type="SMART" id="SM00248">
    <property type="entry name" value="ANK"/>
    <property type="match status" value="6"/>
</dbReference>
<evidence type="ECO:0000313" key="2">
    <source>
        <dbReference type="Proteomes" id="UP001648503"/>
    </source>
</evidence>
<name>A0ABQ8EYA4_9FUNG</name>
<evidence type="ECO:0008006" key="3">
    <source>
        <dbReference type="Google" id="ProtNLM"/>
    </source>
</evidence>
<reference evidence="1 2" key="1">
    <citation type="submission" date="2021-02" db="EMBL/GenBank/DDBJ databases">
        <title>Variation within the Batrachochytrium salamandrivorans European outbreak.</title>
        <authorList>
            <person name="Kelly M."/>
            <person name="Pasmans F."/>
            <person name="Shea T.P."/>
            <person name="Munoz J.F."/>
            <person name="Carranza S."/>
            <person name="Cuomo C.A."/>
            <person name="Martel A."/>
        </authorList>
    </citation>
    <scope>NUCLEOTIDE SEQUENCE [LARGE SCALE GENOMIC DNA]</scope>
    <source>
        <strain evidence="1 2">AMFP18/2</strain>
    </source>
</reference>
<dbReference type="SUPFAM" id="SSF48403">
    <property type="entry name" value="Ankyrin repeat"/>
    <property type="match status" value="1"/>
</dbReference>
<dbReference type="Proteomes" id="UP001648503">
    <property type="component" value="Unassembled WGS sequence"/>
</dbReference>
<dbReference type="InterPro" id="IPR002110">
    <property type="entry name" value="Ankyrin_rpt"/>
</dbReference>
<dbReference type="PANTHER" id="PTHR46586">
    <property type="entry name" value="ANKYRIN REPEAT-CONTAINING PROTEIN"/>
    <property type="match status" value="1"/>
</dbReference>
<proteinExistence type="predicted"/>
<dbReference type="PANTHER" id="PTHR46586:SF3">
    <property type="entry name" value="ANKYRIN REPEAT-CONTAINING PROTEIN"/>
    <property type="match status" value="1"/>
</dbReference>
<dbReference type="Gene3D" id="1.25.40.20">
    <property type="entry name" value="Ankyrin repeat-containing domain"/>
    <property type="match status" value="4"/>
</dbReference>
<dbReference type="EMBL" id="JAFCIX010000494">
    <property type="protein sequence ID" value="KAH6588723.1"/>
    <property type="molecule type" value="Genomic_DNA"/>
</dbReference>
<protein>
    <recommendedName>
        <fullName evidence="3">Ankyrin repeat-containing domain</fullName>
    </recommendedName>
</protein>
<sequence length="676" mass="74296">MLASVTKPSVESPIPDRWSRFPTELQQYIVTLAGPLTLFLHYGLDPCIALSAASPLLLSSSNHAGIPSLVWSTACSSDSHASAAAEASRLIWLDVFKLNWLGDLSCLPSYRPHIKDLQLVHNRSMYYALRRHFLPALSSSSPSSTLVSEAMHPTLPLVSSVQSMCGILMHIPMQNLWLDEFDADSLQLHIHHAVSDAIQFGYLEFLKHLVSSYMITIDTLCVRVLPMGLYPEGTLSLALSNSTCTTAYEQMSGDHDGSDFDESSWTYNVIDIVASNNDLNMVKWLVEHGSTGCSTEAIDKASEHGHLEMVTYLHNCYTGSLSHDTPSFATTVSGDSSIVLGRPVGGCTQWAMIAAAKNGHLDIVKFLHANRTEGCTSKAMDCAARHGHLEVVQFLHTHRSEGCTSVAMDSAAAYGHFDIIQWLHLNRTEGCTWAAMDSAAASGYLEIVQFLHSSRTEGCTVAAMDTAAREGHLHVVQWLHANRPEGCTVNAMNRAASNGHLHIVKYLHTERQEGCTVLAMDTAAARGHLEVVEWLHFNRKEGCTSNAMDAAATNGHLNIVQFLHTHRTEGCTVKAMDAAAREGHLSIIQWLHANRHEGCTEWAATYAALNGSLAITAWLLENRQEGYSLHALSTQNDAVAEYLVLHMTNERRHELLLEAKTRNCEKIIISRLSVCI</sequence>
<dbReference type="InterPro" id="IPR036770">
    <property type="entry name" value="Ankyrin_rpt-contain_sf"/>
</dbReference>
<keyword evidence="2" id="KW-1185">Reference proteome</keyword>
<dbReference type="Pfam" id="PF12796">
    <property type="entry name" value="Ank_2"/>
    <property type="match status" value="1"/>
</dbReference>
<dbReference type="Pfam" id="PF13637">
    <property type="entry name" value="Ank_4"/>
    <property type="match status" value="3"/>
</dbReference>
<dbReference type="InterPro" id="IPR052050">
    <property type="entry name" value="SecEffector_AnkRepeat"/>
</dbReference>
<comment type="caution">
    <text evidence="1">The sequence shown here is derived from an EMBL/GenBank/DDBJ whole genome shotgun (WGS) entry which is preliminary data.</text>
</comment>
<accession>A0ABQ8EYA4</accession>
<organism evidence="1 2">
    <name type="scientific">Batrachochytrium salamandrivorans</name>
    <dbReference type="NCBI Taxonomy" id="1357716"/>
    <lineage>
        <taxon>Eukaryota</taxon>
        <taxon>Fungi</taxon>
        <taxon>Fungi incertae sedis</taxon>
        <taxon>Chytridiomycota</taxon>
        <taxon>Chytridiomycota incertae sedis</taxon>
        <taxon>Chytridiomycetes</taxon>
        <taxon>Rhizophydiales</taxon>
        <taxon>Rhizophydiales incertae sedis</taxon>
        <taxon>Batrachochytrium</taxon>
    </lineage>
</organism>
<evidence type="ECO:0000313" key="1">
    <source>
        <dbReference type="EMBL" id="KAH6588723.1"/>
    </source>
</evidence>
<gene>
    <name evidence="1" type="ORF">BASA50_010524</name>
</gene>